<dbReference type="EMBL" id="CP002637">
    <property type="protein sequence ID" value="AEC00006.1"/>
    <property type="molecule type" value="Genomic_DNA"/>
</dbReference>
<feature type="region of interest" description="Disordered" evidence="1">
    <location>
        <begin position="1028"/>
        <end position="1048"/>
    </location>
</feature>
<dbReference type="Proteomes" id="UP000003505">
    <property type="component" value="Unassembled WGS sequence"/>
</dbReference>
<sequence length="1048" mass="111745">MKWKNSFKKGSLAAFVTLALTGSALAMPTGGTVENGSVNVDAANFGANDAIANVANGATITPQTNSIINWEAFNIAQGEALHFNTTNAALLNRVTGAQMSELLGQMTQVGAKPLFLVNPNGIHIGGTANFDVTNLTLSTLNMDTAEFNRPKGQGEWTLKQGAQGAKELRVDTGAQFNIHNGGSLALTAGKVTVADGVTFVADSAEHGGLYIYAYKENTEGGTKRSLETEAGNTIDFRGKVSGVEYLEMNASSVHLEGAELAGKDIFICSIAKGQVEKTATDEITTMTAASTNTLTVKNTKVTGDQIKMLGGKVDVAKDVNFKFAAGADEAHLNVFAFSKVVNEGKSASTVQGNDVAFHGMVTSDADRDAEVNIGGATVNMDGAKFRMPKGNLSVVAIASSEDSYAEDAGVEKETSLTKATAANVVQADGLDVEGNLHGTQIYGGKVELKNTTIKTPGKIEIEAYTSRDWKHEERTTAHANELKSEKTLYAGKDNAVRLENTRLLNENSDPSWFSRLWIRGGKIEMNNSELASESEVNALAFHSLHERREKPMAESYVHTKEFQMQANAENTVGISSTKIHANRASWDTHEKPDVYADVAGGKVSLTNVEIKATRDVSVSALREMNSEETADGYTGEIKSDTSNALDMRGATIETGGVVEIWGGKTQMKASSVQAGKIDIAAANETRTAYPFREIYPTAETSNTLYLEDVKLKSQANAMDYSDYAGDADLQGGQVALKKTEIDAARASIHSGQMKQGDDGKFYLTKGTTLHMDSTKIETPSYMSRSGAVNLVNGSEIKAKEAFFVAAESYDDSTGKAMVTKDTNLSLWRSKVEADDLGLMTGGLNAWKTTEVKSQKPMNEYAADLVRKDGSSFTMQRDEGSHIIEGGVEIAAPRVSVVTSPKEPSSPLFPLTPDNAQLFEQDKENIAAGKSEAQDIIASAADTEAQGKALTEAVGKINNVPNASSRQKAGVVTGMIQAINEMNTLTTEEKHALQVAVLDAYGAVQEAKTEGSNRTQQANSDAMRLTTTESASANMPTAEEPQDAVHFAG</sequence>
<evidence type="ECO:0000313" key="5">
    <source>
        <dbReference type="EMBL" id="EEX78361.1"/>
    </source>
</evidence>
<keyword evidence="2" id="KW-0732">Signal</keyword>
<dbReference type="Gene3D" id="2.160.20.10">
    <property type="entry name" value="Single-stranded right-handed beta-helix, Pectin lyase-like"/>
    <property type="match status" value="1"/>
</dbReference>
<evidence type="ECO:0000313" key="7">
    <source>
        <dbReference type="Proteomes" id="UP000011124"/>
    </source>
</evidence>
<accession>C9LRU3</accession>
<protein>
    <submittedName>
        <fullName evidence="4">Filamentous hemagglutinin family outer membrane protein</fullName>
    </submittedName>
    <submittedName>
        <fullName evidence="5">Filamentous hemeagglutinin family domain protein</fullName>
    </submittedName>
</protein>
<feature type="domain" description="Filamentous haemagglutinin FhaB/tRNA nuclease CdiA-like TPS" evidence="3">
    <location>
        <begin position="34"/>
        <end position="146"/>
    </location>
</feature>
<dbReference type="InterPro" id="IPR012334">
    <property type="entry name" value="Pectin_lyas_fold"/>
</dbReference>
<keyword evidence="7" id="KW-1185">Reference proteome</keyword>
<dbReference type="EMBL" id="ACKP02000003">
    <property type="protein sequence ID" value="EEX78361.1"/>
    <property type="molecule type" value="Genomic_DNA"/>
</dbReference>
<dbReference type="Pfam" id="PF05860">
    <property type="entry name" value="TPS"/>
    <property type="match status" value="1"/>
</dbReference>
<name>C9LRU3_SELS3</name>
<reference evidence="4 7" key="2">
    <citation type="submission" date="2011-04" db="EMBL/GenBank/DDBJ databases">
        <title>The complete genome of Selenomonas sputigena DSM 20758.</title>
        <authorList>
            <consortium name="US DOE Joint Genome Institute (JGI-PGF)"/>
            <person name="Lucas S."/>
            <person name="Copeland A."/>
            <person name="Lapidus A."/>
            <person name="Bruce D."/>
            <person name="Goodwin L."/>
            <person name="Pitluck S."/>
            <person name="Peters L."/>
            <person name="Kyrpides N."/>
            <person name="Mavromatis K."/>
            <person name="Ivanova N."/>
            <person name="Ovchinnikova G."/>
            <person name="Teshima H."/>
            <person name="Detter J.C."/>
            <person name="Tapia R."/>
            <person name="Han C."/>
            <person name="Land M."/>
            <person name="Hauser L."/>
            <person name="Markowitz V."/>
            <person name="Cheng J.-F."/>
            <person name="Hugenholtz P."/>
            <person name="Woyke T."/>
            <person name="Wu D."/>
            <person name="Gronow S."/>
            <person name="Wellnitz S."/>
            <person name="Schneider S."/>
            <person name="Klenk H.-P."/>
            <person name="Eisen J.A."/>
        </authorList>
    </citation>
    <scope>NUCLEOTIDE SEQUENCE [LARGE SCALE GENOMIC DNA]</scope>
    <source>
        <strain evidence="4">ATCC 35185</strain>
        <strain evidence="7">ATCC 35185 / DSM 20758 / VPI D19B-28</strain>
    </source>
</reference>
<dbReference type="InterPro" id="IPR011050">
    <property type="entry name" value="Pectin_lyase_fold/virulence"/>
</dbReference>
<evidence type="ECO:0000256" key="1">
    <source>
        <dbReference type="SAM" id="MobiDB-lite"/>
    </source>
</evidence>
<evidence type="ECO:0000259" key="3">
    <source>
        <dbReference type="SMART" id="SM00912"/>
    </source>
</evidence>
<dbReference type="InterPro" id="IPR050909">
    <property type="entry name" value="Bact_Autotransporter_VF"/>
</dbReference>
<reference evidence="5 6" key="1">
    <citation type="submission" date="2009-09" db="EMBL/GenBank/DDBJ databases">
        <authorList>
            <person name="Weinstock G."/>
            <person name="Sodergren E."/>
            <person name="Clifton S."/>
            <person name="Fulton L."/>
            <person name="Fulton B."/>
            <person name="Courtney L."/>
            <person name="Fronick C."/>
            <person name="Harrison M."/>
            <person name="Strong C."/>
            <person name="Farmer C."/>
            <person name="Delahaunty K."/>
            <person name="Markovic C."/>
            <person name="Hall O."/>
            <person name="Minx P."/>
            <person name="Tomlinson C."/>
            <person name="Mitreva M."/>
            <person name="Nelson J."/>
            <person name="Hou S."/>
            <person name="Wollam A."/>
            <person name="Pepin K.H."/>
            <person name="Johnson M."/>
            <person name="Bhonagiri V."/>
            <person name="Nash W.E."/>
            <person name="Warren W."/>
            <person name="Chinwalla A."/>
            <person name="Mardis E.R."/>
            <person name="Wilson R.K."/>
        </authorList>
    </citation>
    <scope>NUCLEOTIDE SEQUENCE [LARGE SCALE GENOMIC DNA]</scope>
    <source>
        <strain evidence="5">ATCC 35185</strain>
        <strain evidence="6">ATCC 35185 / DSM 20758 / VPI D19B-28</strain>
    </source>
</reference>
<evidence type="ECO:0000313" key="6">
    <source>
        <dbReference type="Proteomes" id="UP000003505"/>
    </source>
</evidence>
<dbReference type="SUPFAM" id="SSF51126">
    <property type="entry name" value="Pectin lyase-like"/>
    <property type="match status" value="1"/>
</dbReference>
<dbReference type="OrthoDB" id="503558at2"/>
<dbReference type="AlphaFoldDB" id="C9LRU3"/>
<feature type="chain" id="PRO_5007912200" evidence="2">
    <location>
        <begin position="27"/>
        <end position="1048"/>
    </location>
</feature>
<dbReference type="NCBIfam" id="TIGR01901">
    <property type="entry name" value="adhes_NPXG"/>
    <property type="match status" value="1"/>
</dbReference>
<evidence type="ECO:0000256" key="2">
    <source>
        <dbReference type="SAM" id="SignalP"/>
    </source>
</evidence>
<dbReference type="SMART" id="SM00912">
    <property type="entry name" value="Haemagg_act"/>
    <property type="match status" value="1"/>
</dbReference>
<organism evidence="5 6">
    <name type="scientific">Selenomonas sputigena (strain ATCC 35185 / DSM 20758 / CCUG 44933 / VPI D19B-28)</name>
    <dbReference type="NCBI Taxonomy" id="546271"/>
    <lineage>
        <taxon>Bacteria</taxon>
        <taxon>Bacillati</taxon>
        <taxon>Bacillota</taxon>
        <taxon>Negativicutes</taxon>
        <taxon>Selenomonadales</taxon>
        <taxon>Selenomonadaceae</taxon>
        <taxon>Selenomonas</taxon>
    </lineage>
</organism>
<dbReference type="PANTHER" id="PTHR12338:SF5">
    <property type="entry name" value="ANTIGEN 43-RELATED"/>
    <property type="match status" value="1"/>
</dbReference>
<dbReference type="Proteomes" id="UP000011124">
    <property type="component" value="Chromosome"/>
</dbReference>
<dbReference type="InterPro" id="IPR008638">
    <property type="entry name" value="FhaB/CdiA-like_TPS"/>
</dbReference>
<dbReference type="eggNOG" id="COG3210">
    <property type="taxonomic scope" value="Bacteria"/>
</dbReference>
<dbReference type="RefSeq" id="WP_006190780.1">
    <property type="nucleotide sequence ID" value="NC_015437.1"/>
</dbReference>
<feature type="signal peptide" evidence="2">
    <location>
        <begin position="1"/>
        <end position="26"/>
    </location>
</feature>
<gene>
    <name evidence="4" type="ordered locus">Selsp_1046</name>
    <name evidence="5" type="ORF">SELSPUOL_00162</name>
</gene>
<evidence type="ECO:0000313" key="4">
    <source>
        <dbReference type="EMBL" id="AEC00006.1"/>
    </source>
</evidence>
<dbReference type="HOGENOM" id="CLU_291321_0_0_9"/>
<dbReference type="STRING" id="546271.Selsp_1046"/>
<dbReference type="KEGG" id="ssg:Selsp_1046"/>
<dbReference type="PANTHER" id="PTHR12338">
    <property type="entry name" value="AUTOTRANSPORTER"/>
    <property type="match status" value="1"/>
</dbReference>
<proteinExistence type="predicted"/>